<proteinExistence type="predicted"/>
<accession>A0A4U1B252</accession>
<evidence type="ECO:0000313" key="4">
    <source>
        <dbReference type="Proteomes" id="UP000307999"/>
    </source>
</evidence>
<name>A0A4U1B252_9GAMM</name>
<dbReference type="AlphaFoldDB" id="A0A4U1B252"/>
<evidence type="ECO:0000259" key="2">
    <source>
        <dbReference type="Pfam" id="PF07589"/>
    </source>
</evidence>
<feature type="signal peptide" evidence="1">
    <location>
        <begin position="1"/>
        <end position="26"/>
    </location>
</feature>
<gene>
    <name evidence="3" type="ORF">E8M12_16200</name>
</gene>
<protein>
    <submittedName>
        <fullName evidence="3">PEP-CTERM sorting domain-containing protein</fullName>
    </submittedName>
</protein>
<keyword evidence="1" id="KW-0732">Signal</keyword>
<reference evidence="3 4" key="1">
    <citation type="submission" date="2019-04" db="EMBL/GenBank/DDBJ databases">
        <title>Thalassotalea guangxiensis sp. nov., isolated from sediment of the coastal wetland.</title>
        <authorList>
            <person name="Zheng S."/>
            <person name="Zhang D."/>
        </authorList>
    </citation>
    <scope>NUCLEOTIDE SEQUENCE [LARGE SCALE GENOMIC DNA]</scope>
    <source>
        <strain evidence="3 4">ZS-4</strain>
    </source>
</reference>
<dbReference type="OrthoDB" id="6399346at2"/>
<dbReference type="Pfam" id="PF07589">
    <property type="entry name" value="PEP-CTERM"/>
    <property type="match status" value="1"/>
</dbReference>
<sequence length="222" mass="23643">MHMSLKQLIPGIILSFSFLICSQASAALMVIGGTDVLLADVEKYGQGGASAGTPPELLTIYSGANIKQTMATDYEYSITFLYKQATFHNVFTAPDGQTVDTDSQSMITGSFSVGAGEYLNLVFGAKCDAMFAGCTEIANGMNIDAESSSAANFAVSELMVEGDVTRFYLFLNDTGSSPDNDFDDLIVLVELTDVTIPPSEVPEPSSILLFALATLGLLRLRK</sequence>
<dbReference type="EMBL" id="SWDB01000051">
    <property type="protein sequence ID" value="TKB42975.1"/>
    <property type="molecule type" value="Genomic_DNA"/>
</dbReference>
<feature type="domain" description="Ice-binding protein C-terminal" evidence="2">
    <location>
        <begin position="201"/>
        <end position="222"/>
    </location>
</feature>
<keyword evidence="4" id="KW-1185">Reference proteome</keyword>
<dbReference type="NCBIfam" id="TIGR02595">
    <property type="entry name" value="PEP_CTERM"/>
    <property type="match status" value="1"/>
</dbReference>
<comment type="caution">
    <text evidence="3">The sequence shown here is derived from an EMBL/GenBank/DDBJ whole genome shotgun (WGS) entry which is preliminary data.</text>
</comment>
<dbReference type="Proteomes" id="UP000307999">
    <property type="component" value="Unassembled WGS sequence"/>
</dbReference>
<dbReference type="InterPro" id="IPR013424">
    <property type="entry name" value="Ice-binding_C"/>
</dbReference>
<evidence type="ECO:0000313" key="3">
    <source>
        <dbReference type="EMBL" id="TKB42975.1"/>
    </source>
</evidence>
<feature type="chain" id="PRO_5020783122" evidence="1">
    <location>
        <begin position="27"/>
        <end position="222"/>
    </location>
</feature>
<organism evidence="3 4">
    <name type="scientific">Thalassotalea mangrovi</name>
    <dbReference type="NCBI Taxonomy" id="2572245"/>
    <lineage>
        <taxon>Bacteria</taxon>
        <taxon>Pseudomonadati</taxon>
        <taxon>Pseudomonadota</taxon>
        <taxon>Gammaproteobacteria</taxon>
        <taxon>Alteromonadales</taxon>
        <taxon>Colwelliaceae</taxon>
        <taxon>Thalassotalea</taxon>
    </lineage>
</organism>
<evidence type="ECO:0000256" key="1">
    <source>
        <dbReference type="SAM" id="SignalP"/>
    </source>
</evidence>